<dbReference type="Gene3D" id="3.30.300.30">
    <property type="match status" value="1"/>
</dbReference>
<feature type="domain" description="AMP-binding enzyme C-terminal" evidence="4">
    <location>
        <begin position="458"/>
        <end position="535"/>
    </location>
</feature>
<dbReference type="PANTHER" id="PTHR24096:SF149">
    <property type="entry name" value="AMP-BINDING DOMAIN-CONTAINING PROTEIN-RELATED"/>
    <property type="match status" value="1"/>
</dbReference>
<sequence>MIYNQGNNVEIPSLDLLSLLFDSEHCRAKEDTPIHAEARDPERYITKSQARALTEQFAYFLRHEYGIGATGPAKDVLVTISNGQAALPCFFFGVIASDGIYSAASPSSTVQELVRQIRDGPAKLIVCSEDVKELVVQAAAATGLSARNVLLLTSYPDIKLESADGKVACSFTKRLTWRRMTDPRDLESSKICILYSSGTTGLPKGVLISHTNIVAEVCLLAAVTRPFRDEKARQGNAYTQRTLGHLPTAHIAGVQGYFINPFFEGGIVYWMPKFNFDDFLRYCDELQITSFFTVPPIYMAIAKHPAVKNQFRFMRNASSGAAPLVHDLQKAATEKMNFPSEVSQVWGLSETTGAATICPPDKPVTLGSLGNLLPNVVLRLVDDDENDVRPGEPGEALIKGPIVTQGYHNNPEANRASFTDDGWFRTGDVLRMEDDELFVVDRKKELIKYQGLQVAPAELEGLIASHPAVLDAAVIGIAQNGTEVPRAYVVLAPPARGRISEADLLEYVRSKVSDYKRIRGGVSFVEMVPRSVSGKILRKDVREMRRREVRGLKL</sequence>
<dbReference type="Pfam" id="PF00501">
    <property type="entry name" value="AMP-binding"/>
    <property type="match status" value="1"/>
</dbReference>
<dbReference type="Proteomes" id="UP000777438">
    <property type="component" value="Unassembled WGS sequence"/>
</dbReference>
<dbReference type="InterPro" id="IPR025110">
    <property type="entry name" value="AMP-bd_C"/>
</dbReference>
<keyword evidence="6" id="KW-1185">Reference proteome</keyword>
<comment type="similarity">
    <text evidence="1">Belongs to the ATP-dependent AMP-binding enzyme family.</text>
</comment>
<organism evidence="5 6">
    <name type="scientific">Thelonectria olida</name>
    <dbReference type="NCBI Taxonomy" id="1576542"/>
    <lineage>
        <taxon>Eukaryota</taxon>
        <taxon>Fungi</taxon>
        <taxon>Dikarya</taxon>
        <taxon>Ascomycota</taxon>
        <taxon>Pezizomycotina</taxon>
        <taxon>Sordariomycetes</taxon>
        <taxon>Hypocreomycetidae</taxon>
        <taxon>Hypocreales</taxon>
        <taxon>Nectriaceae</taxon>
        <taxon>Thelonectria</taxon>
    </lineage>
</organism>
<evidence type="ECO:0000259" key="3">
    <source>
        <dbReference type="Pfam" id="PF00501"/>
    </source>
</evidence>
<dbReference type="GO" id="GO:0016405">
    <property type="term" value="F:CoA-ligase activity"/>
    <property type="evidence" value="ECO:0007669"/>
    <property type="project" value="TreeGrafter"/>
</dbReference>
<protein>
    <submittedName>
        <fullName evidence="5">Uncharacterized protein</fullName>
    </submittedName>
</protein>
<evidence type="ECO:0000313" key="6">
    <source>
        <dbReference type="Proteomes" id="UP000777438"/>
    </source>
</evidence>
<dbReference type="Gene3D" id="3.40.50.12780">
    <property type="entry name" value="N-terminal domain of ligase-like"/>
    <property type="match status" value="1"/>
</dbReference>
<accession>A0A9P8W654</accession>
<evidence type="ECO:0000259" key="4">
    <source>
        <dbReference type="Pfam" id="PF13193"/>
    </source>
</evidence>
<dbReference type="GO" id="GO:0019748">
    <property type="term" value="P:secondary metabolic process"/>
    <property type="evidence" value="ECO:0007669"/>
    <property type="project" value="TreeGrafter"/>
</dbReference>
<dbReference type="FunFam" id="3.30.300.30:FF:000007">
    <property type="entry name" value="4-coumarate--CoA ligase 2"/>
    <property type="match status" value="1"/>
</dbReference>
<dbReference type="SUPFAM" id="SSF56801">
    <property type="entry name" value="Acetyl-CoA synthetase-like"/>
    <property type="match status" value="1"/>
</dbReference>
<dbReference type="InterPro" id="IPR045851">
    <property type="entry name" value="AMP-bd_C_sf"/>
</dbReference>
<dbReference type="PANTHER" id="PTHR24096">
    <property type="entry name" value="LONG-CHAIN-FATTY-ACID--COA LIGASE"/>
    <property type="match status" value="1"/>
</dbReference>
<dbReference type="EMBL" id="JAGPYM010000011">
    <property type="protein sequence ID" value="KAH6889259.1"/>
    <property type="molecule type" value="Genomic_DNA"/>
</dbReference>
<keyword evidence="2" id="KW-0436">Ligase</keyword>
<dbReference type="AlphaFoldDB" id="A0A9P8W654"/>
<dbReference type="Pfam" id="PF13193">
    <property type="entry name" value="AMP-binding_C"/>
    <property type="match status" value="1"/>
</dbReference>
<name>A0A9P8W654_9HYPO</name>
<dbReference type="OrthoDB" id="6509636at2759"/>
<proteinExistence type="inferred from homology"/>
<evidence type="ECO:0000256" key="2">
    <source>
        <dbReference type="ARBA" id="ARBA00022598"/>
    </source>
</evidence>
<gene>
    <name evidence="5" type="ORF">B0T10DRAFT_440925</name>
</gene>
<evidence type="ECO:0000256" key="1">
    <source>
        <dbReference type="ARBA" id="ARBA00006432"/>
    </source>
</evidence>
<evidence type="ECO:0000313" key="5">
    <source>
        <dbReference type="EMBL" id="KAH6889259.1"/>
    </source>
</evidence>
<reference evidence="5 6" key="1">
    <citation type="journal article" date="2021" name="Nat. Commun.">
        <title>Genetic determinants of endophytism in the Arabidopsis root mycobiome.</title>
        <authorList>
            <person name="Mesny F."/>
            <person name="Miyauchi S."/>
            <person name="Thiergart T."/>
            <person name="Pickel B."/>
            <person name="Atanasova L."/>
            <person name="Karlsson M."/>
            <person name="Huettel B."/>
            <person name="Barry K.W."/>
            <person name="Haridas S."/>
            <person name="Chen C."/>
            <person name="Bauer D."/>
            <person name="Andreopoulos W."/>
            <person name="Pangilinan J."/>
            <person name="LaButti K."/>
            <person name="Riley R."/>
            <person name="Lipzen A."/>
            <person name="Clum A."/>
            <person name="Drula E."/>
            <person name="Henrissat B."/>
            <person name="Kohler A."/>
            <person name="Grigoriev I.V."/>
            <person name="Martin F.M."/>
            <person name="Hacquard S."/>
        </authorList>
    </citation>
    <scope>NUCLEOTIDE SEQUENCE [LARGE SCALE GENOMIC DNA]</scope>
    <source>
        <strain evidence="5 6">MPI-CAGE-CH-0241</strain>
    </source>
</reference>
<comment type="caution">
    <text evidence="5">The sequence shown here is derived from an EMBL/GenBank/DDBJ whole genome shotgun (WGS) entry which is preliminary data.</text>
</comment>
<dbReference type="InterPro" id="IPR042099">
    <property type="entry name" value="ANL_N_sf"/>
</dbReference>
<dbReference type="InterPro" id="IPR020845">
    <property type="entry name" value="AMP-binding_CS"/>
</dbReference>
<dbReference type="PROSITE" id="PS00455">
    <property type="entry name" value="AMP_BINDING"/>
    <property type="match status" value="1"/>
</dbReference>
<dbReference type="InterPro" id="IPR000873">
    <property type="entry name" value="AMP-dep_synth/lig_dom"/>
</dbReference>
<feature type="domain" description="AMP-dependent synthetase/ligase" evidence="3">
    <location>
        <begin position="30"/>
        <end position="408"/>
    </location>
</feature>